<dbReference type="InterPro" id="IPR001173">
    <property type="entry name" value="Glyco_trans_2-like"/>
</dbReference>
<dbReference type="Pfam" id="PF00535">
    <property type="entry name" value="Glycos_transf_2"/>
    <property type="match status" value="1"/>
</dbReference>
<dbReference type="Gene3D" id="3.90.550.10">
    <property type="entry name" value="Spore Coat Polysaccharide Biosynthesis Protein SpsA, Chain A"/>
    <property type="match status" value="1"/>
</dbReference>
<evidence type="ECO:0000256" key="2">
    <source>
        <dbReference type="ARBA" id="ARBA00022679"/>
    </source>
</evidence>
<dbReference type="PATRIC" id="fig|81857.3.peg.1230"/>
<evidence type="ECO:0000313" key="6">
    <source>
        <dbReference type="Proteomes" id="UP000051645"/>
    </source>
</evidence>
<organism evidence="4 7">
    <name type="scientific">Lactobacillus selangorensis</name>
    <dbReference type="NCBI Taxonomy" id="81857"/>
    <lineage>
        <taxon>Bacteria</taxon>
        <taxon>Bacillati</taxon>
        <taxon>Bacillota</taxon>
        <taxon>Bacilli</taxon>
        <taxon>Lactobacillales</taxon>
        <taxon>Lactobacillaceae</taxon>
        <taxon>Lactobacillus</taxon>
    </lineage>
</organism>
<comment type="caution">
    <text evidence="4">The sequence shown here is derived from an EMBL/GenBank/DDBJ whole genome shotgun (WGS) entry which is preliminary data.</text>
</comment>
<dbReference type="AlphaFoldDB" id="A0A0R2FK44"/>
<proteinExistence type="predicted"/>
<dbReference type="OrthoDB" id="396512at2"/>
<keyword evidence="6" id="KW-1185">Reference proteome</keyword>
<dbReference type="PANTHER" id="PTHR22916:SF51">
    <property type="entry name" value="GLYCOSYLTRANSFERASE EPSH-RELATED"/>
    <property type="match status" value="1"/>
</dbReference>
<protein>
    <submittedName>
        <fullName evidence="4">Glycosyl transferase group 2</fullName>
    </submittedName>
</protein>
<evidence type="ECO:0000313" key="5">
    <source>
        <dbReference type="EMBL" id="KRN32580.1"/>
    </source>
</evidence>
<keyword evidence="1" id="KW-0328">Glycosyltransferase</keyword>
<evidence type="ECO:0000256" key="1">
    <source>
        <dbReference type="ARBA" id="ARBA00022676"/>
    </source>
</evidence>
<keyword evidence="2 4" id="KW-0808">Transferase</keyword>
<accession>A0A0R2FK44</accession>
<evidence type="ECO:0000259" key="3">
    <source>
        <dbReference type="Pfam" id="PF00535"/>
    </source>
</evidence>
<feature type="domain" description="Glycosyltransferase 2-like" evidence="3">
    <location>
        <begin position="8"/>
        <end position="124"/>
    </location>
</feature>
<evidence type="ECO:0000313" key="4">
    <source>
        <dbReference type="EMBL" id="KRN29010.1"/>
    </source>
</evidence>
<dbReference type="EMBL" id="JQAZ01000002">
    <property type="protein sequence ID" value="KRN32580.1"/>
    <property type="molecule type" value="Genomic_DNA"/>
</dbReference>
<name>A0A0R2FK44_9LACO</name>
<reference evidence="6 7" key="1">
    <citation type="journal article" date="2015" name="Genome Announc.">
        <title>Expanding the biotechnology potential of lactobacilli through comparative genomics of 213 strains and associated genera.</title>
        <authorList>
            <person name="Sun Z."/>
            <person name="Harris H.M."/>
            <person name="McCann A."/>
            <person name="Guo C."/>
            <person name="Argimon S."/>
            <person name="Zhang W."/>
            <person name="Yang X."/>
            <person name="Jeffery I.B."/>
            <person name="Cooney J.C."/>
            <person name="Kagawa T.F."/>
            <person name="Liu W."/>
            <person name="Song Y."/>
            <person name="Salvetti E."/>
            <person name="Wrobel A."/>
            <person name="Rasinkangas P."/>
            <person name="Parkhill J."/>
            <person name="Rea M.C."/>
            <person name="O'Sullivan O."/>
            <person name="Ritari J."/>
            <person name="Douillard F.P."/>
            <person name="Paul Ross R."/>
            <person name="Yang R."/>
            <person name="Briner A.E."/>
            <person name="Felis G.E."/>
            <person name="de Vos W.M."/>
            <person name="Barrangou R."/>
            <person name="Klaenhammer T.R."/>
            <person name="Caufield P.W."/>
            <person name="Cui Y."/>
            <person name="Zhang H."/>
            <person name="O'Toole P.W."/>
        </authorList>
    </citation>
    <scope>NUCLEOTIDE SEQUENCE [LARGE SCALE GENOMIC DNA]</scope>
    <source>
        <strain evidence="4 7">ATCC BAA-66</strain>
        <strain evidence="5 6">DSM 13344</strain>
    </source>
</reference>
<evidence type="ECO:0000313" key="7">
    <source>
        <dbReference type="Proteomes" id="UP000051751"/>
    </source>
</evidence>
<dbReference type="CDD" id="cd00761">
    <property type="entry name" value="Glyco_tranf_GTA_type"/>
    <property type="match status" value="1"/>
</dbReference>
<dbReference type="PANTHER" id="PTHR22916">
    <property type="entry name" value="GLYCOSYLTRANSFERASE"/>
    <property type="match status" value="1"/>
</dbReference>
<dbReference type="SUPFAM" id="SSF53448">
    <property type="entry name" value="Nucleotide-diphospho-sugar transferases"/>
    <property type="match status" value="1"/>
</dbReference>
<dbReference type="STRING" id="81857.IV38_GL001224"/>
<dbReference type="GO" id="GO:0016757">
    <property type="term" value="F:glycosyltransferase activity"/>
    <property type="evidence" value="ECO:0007669"/>
    <property type="project" value="UniProtKB-KW"/>
</dbReference>
<dbReference type="EMBL" id="JQAT01000002">
    <property type="protein sequence ID" value="KRN29010.1"/>
    <property type="molecule type" value="Genomic_DNA"/>
</dbReference>
<dbReference type="InterPro" id="IPR029044">
    <property type="entry name" value="Nucleotide-diphossugar_trans"/>
</dbReference>
<dbReference type="Proteomes" id="UP000051751">
    <property type="component" value="Unassembled WGS sequence"/>
</dbReference>
<sequence>MVAQALISVIVPIYNAEKYLDKCIQSLIAQDYAQFELLLVDDASLDGSAAIARNWAQRDDRIQFVEQTSNQGVSAARNRGLAIANGELVCFVDSDDWCEPHYLGNFALLMSHYDVGMACCSYYGDLNLKPLFPGMKTKILDQESALQAIIKTSGDIKGFLWNKCYRLSVIRKYQIQFAEDVQIMEDQLFNVEYVRHIQTMVYRSLPLYHYVAHRDSAVHGISRDRIVEELQTLKRIQHVIDPDSKTILDLITTSRNSLEDEVHHEE</sequence>
<dbReference type="RefSeq" id="WP_057768846.1">
    <property type="nucleotide sequence ID" value="NZ_JQAT01000002.1"/>
</dbReference>
<dbReference type="Proteomes" id="UP000051645">
    <property type="component" value="Unassembled WGS sequence"/>
</dbReference>
<gene>
    <name evidence="4" type="ORF">IV38_GL001224</name>
    <name evidence="5" type="ORF">IV40_GL000629</name>
</gene>